<comment type="caution">
    <text evidence="2">The sequence shown here is derived from an EMBL/GenBank/DDBJ whole genome shotgun (WGS) entry which is preliminary data.</text>
</comment>
<reference evidence="2" key="2">
    <citation type="submission" date="2021-02" db="EMBL/GenBank/DDBJ databases">
        <authorList>
            <person name="Kimball J.A."/>
            <person name="Haas M.W."/>
            <person name="Macchietto M."/>
            <person name="Kono T."/>
            <person name="Duquette J."/>
            <person name="Shao M."/>
        </authorList>
    </citation>
    <scope>NUCLEOTIDE SEQUENCE</scope>
    <source>
        <tissue evidence="2">Fresh leaf tissue</tissue>
    </source>
</reference>
<accession>A0A8J5VMR0</accession>
<organism evidence="2 3">
    <name type="scientific">Zizania palustris</name>
    <name type="common">Northern wild rice</name>
    <dbReference type="NCBI Taxonomy" id="103762"/>
    <lineage>
        <taxon>Eukaryota</taxon>
        <taxon>Viridiplantae</taxon>
        <taxon>Streptophyta</taxon>
        <taxon>Embryophyta</taxon>
        <taxon>Tracheophyta</taxon>
        <taxon>Spermatophyta</taxon>
        <taxon>Magnoliopsida</taxon>
        <taxon>Liliopsida</taxon>
        <taxon>Poales</taxon>
        <taxon>Poaceae</taxon>
        <taxon>BOP clade</taxon>
        <taxon>Oryzoideae</taxon>
        <taxon>Oryzeae</taxon>
        <taxon>Zizaniinae</taxon>
        <taxon>Zizania</taxon>
    </lineage>
</organism>
<protein>
    <recommendedName>
        <fullName evidence="4">Rx N-terminal domain-containing protein</fullName>
    </recommendedName>
</protein>
<feature type="region of interest" description="Disordered" evidence="1">
    <location>
        <begin position="1"/>
        <end position="27"/>
    </location>
</feature>
<keyword evidence="3" id="KW-1185">Reference proteome</keyword>
<proteinExistence type="predicted"/>
<dbReference type="OrthoDB" id="692472at2759"/>
<evidence type="ECO:0000256" key="1">
    <source>
        <dbReference type="SAM" id="MobiDB-lite"/>
    </source>
</evidence>
<dbReference type="Proteomes" id="UP000729402">
    <property type="component" value="Unassembled WGS sequence"/>
</dbReference>
<dbReference type="EMBL" id="JAAALK010000282">
    <property type="protein sequence ID" value="KAG8077762.1"/>
    <property type="molecule type" value="Genomic_DNA"/>
</dbReference>
<dbReference type="PANTHER" id="PTHR33377">
    <property type="entry name" value="OS10G0134700 PROTEIN-RELATED"/>
    <property type="match status" value="1"/>
</dbReference>
<dbReference type="AlphaFoldDB" id="A0A8J5VMR0"/>
<gene>
    <name evidence="2" type="ORF">GUJ93_ZPchr0007g3692</name>
</gene>
<name>A0A8J5VMR0_ZIZPA</name>
<evidence type="ECO:0008006" key="4">
    <source>
        <dbReference type="Google" id="ProtNLM"/>
    </source>
</evidence>
<evidence type="ECO:0000313" key="3">
    <source>
        <dbReference type="Proteomes" id="UP000729402"/>
    </source>
</evidence>
<sequence length="224" mass="25272">MIVGAKRCQPHSHSVLPDSALSRRPTRRWRRARSALADARRGRHDRVVVAAPAVDPSSSAVPATQTRWPRCGAHPQHRRLRCGGIRADIGCSTPPRGRADALIDGRIGAASVSFFVDKLYRHKVSRGEDLQCLQRLLQRIETVVLEAEGRHITNQAMLRQLQMLREGMYRGYYLVDAVKHRINDEVGDHSFSFPKQRQTKRLCFSSRTFTMAFQGVSSHIPSTL</sequence>
<dbReference type="PANTHER" id="PTHR33377:SF36">
    <property type="entry name" value="OS01G0720900 PROTEIN"/>
    <property type="match status" value="1"/>
</dbReference>
<evidence type="ECO:0000313" key="2">
    <source>
        <dbReference type="EMBL" id="KAG8077762.1"/>
    </source>
</evidence>
<reference evidence="2" key="1">
    <citation type="journal article" date="2021" name="bioRxiv">
        <title>Whole Genome Assembly and Annotation of Northern Wild Rice, Zizania palustris L., Supports a Whole Genome Duplication in the Zizania Genus.</title>
        <authorList>
            <person name="Haas M."/>
            <person name="Kono T."/>
            <person name="Macchietto M."/>
            <person name="Millas R."/>
            <person name="McGilp L."/>
            <person name="Shao M."/>
            <person name="Duquette J."/>
            <person name="Hirsch C.N."/>
            <person name="Kimball J."/>
        </authorList>
    </citation>
    <scope>NUCLEOTIDE SEQUENCE</scope>
    <source>
        <tissue evidence="2">Fresh leaf tissue</tissue>
    </source>
</reference>